<dbReference type="OrthoDB" id="568194at2759"/>
<comment type="caution">
    <text evidence="3">The sequence shown here is derived from an EMBL/GenBank/DDBJ whole genome shotgun (WGS) entry which is preliminary data.</text>
</comment>
<protein>
    <submittedName>
        <fullName evidence="3">SCP-domain-containing protein</fullName>
    </submittedName>
</protein>
<evidence type="ECO:0000313" key="4">
    <source>
        <dbReference type="Proteomes" id="UP000439903"/>
    </source>
</evidence>
<evidence type="ECO:0000313" key="3">
    <source>
        <dbReference type="EMBL" id="KAF0365764.1"/>
    </source>
</evidence>
<dbReference type="PANTHER" id="PTHR31157:SF1">
    <property type="entry name" value="SCP DOMAIN-CONTAINING PROTEIN"/>
    <property type="match status" value="1"/>
</dbReference>
<name>A0A8H3WZK0_GIGMA</name>
<feature type="chain" id="PRO_5034253192" evidence="1">
    <location>
        <begin position="24"/>
        <end position="146"/>
    </location>
</feature>
<keyword evidence="4" id="KW-1185">Reference proteome</keyword>
<dbReference type="SUPFAM" id="SSF55797">
    <property type="entry name" value="PR-1-like"/>
    <property type="match status" value="1"/>
</dbReference>
<dbReference type="EMBL" id="WTPW01002789">
    <property type="protein sequence ID" value="KAF0365764.1"/>
    <property type="molecule type" value="Genomic_DNA"/>
</dbReference>
<proteinExistence type="predicted"/>
<dbReference type="Proteomes" id="UP000439903">
    <property type="component" value="Unassembled WGS sequence"/>
</dbReference>
<dbReference type="CDD" id="cd05379">
    <property type="entry name" value="CAP_bacterial"/>
    <property type="match status" value="1"/>
</dbReference>
<feature type="signal peptide" evidence="1">
    <location>
        <begin position="1"/>
        <end position="23"/>
    </location>
</feature>
<dbReference type="PANTHER" id="PTHR31157">
    <property type="entry name" value="SCP DOMAIN-CONTAINING PROTEIN"/>
    <property type="match status" value="1"/>
</dbReference>
<dbReference type="AlphaFoldDB" id="A0A8H3WZK0"/>
<sequence>MLFTKFFARILFIVAILFNITNGADPNYMLSLVNQERQKNRLSTLALDSRLNRAAQLHTDDMASIKKLTHDDRSGSLEDRVKAQGYNWSAVAENIAQGQVNETEAMKSWMNSSPHRQNILGPNYKHLGVGYSNNGNYWTQDFGTPA</sequence>
<gene>
    <name evidence="3" type="ORF">F8M41_013691</name>
</gene>
<keyword evidence="1" id="KW-0732">Signal</keyword>
<dbReference type="Gene3D" id="3.40.33.10">
    <property type="entry name" value="CAP"/>
    <property type="match status" value="1"/>
</dbReference>
<evidence type="ECO:0000259" key="2">
    <source>
        <dbReference type="Pfam" id="PF00188"/>
    </source>
</evidence>
<feature type="domain" description="SCP" evidence="2">
    <location>
        <begin position="30"/>
        <end position="142"/>
    </location>
</feature>
<reference evidence="3 4" key="1">
    <citation type="journal article" date="2019" name="Environ. Microbiol.">
        <title>At the nexus of three kingdoms: the genome of the mycorrhizal fungus Gigaspora margarita provides insights into plant, endobacterial and fungal interactions.</title>
        <authorList>
            <person name="Venice F."/>
            <person name="Ghignone S."/>
            <person name="Salvioli di Fossalunga A."/>
            <person name="Amselem J."/>
            <person name="Novero M."/>
            <person name="Xianan X."/>
            <person name="Sedzielewska Toro K."/>
            <person name="Morin E."/>
            <person name="Lipzen A."/>
            <person name="Grigoriev I.V."/>
            <person name="Henrissat B."/>
            <person name="Martin F.M."/>
            <person name="Bonfante P."/>
        </authorList>
    </citation>
    <scope>NUCLEOTIDE SEQUENCE [LARGE SCALE GENOMIC DNA]</scope>
    <source>
        <strain evidence="3 4">BEG34</strain>
    </source>
</reference>
<accession>A0A8H3WZK0</accession>
<dbReference type="Pfam" id="PF00188">
    <property type="entry name" value="CAP"/>
    <property type="match status" value="1"/>
</dbReference>
<dbReference type="InterPro" id="IPR014044">
    <property type="entry name" value="CAP_dom"/>
</dbReference>
<evidence type="ECO:0000256" key="1">
    <source>
        <dbReference type="SAM" id="SignalP"/>
    </source>
</evidence>
<organism evidence="3 4">
    <name type="scientific">Gigaspora margarita</name>
    <dbReference type="NCBI Taxonomy" id="4874"/>
    <lineage>
        <taxon>Eukaryota</taxon>
        <taxon>Fungi</taxon>
        <taxon>Fungi incertae sedis</taxon>
        <taxon>Mucoromycota</taxon>
        <taxon>Glomeromycotina</taxon>
        <taxon>Glomeromycetes</taxon>
        <taxon>Diversisporales</taxon>
        <taxon>Gigasporaceae</taxon>
        <taxon>Gigaspora</taxon>
    </lineage>
</organism>
<dbReference type="InterPro" id="IPR035940">
    <property type="entry name" value="CAP_sf"/>
</dbReference>